<keyword evidence="10" id="KW-0921">Nickel transport</keyword>
<keyword evidence="12" id="KW-0170">Cobalt</keyword>
<dbReference type="STRING" id="217511.GCA_001463845_03164"/>
<dbReference type="GO" id="GO:0015099">
    <property type="term" value="F:nickel cation transmembrane transporter activity"/>
    <property type="evidence" value="ECO:0007669"/>
    <property type="project" value="UniProtKB-UniRule"/>
</dbReference>
<gene>
    <name evidence="14" type="ORF">FP2506_17059</name>
</gene>
<evidence type="ECO:0000256" key="12">
    <source>
        <dbReference type="ARBA" id="ARBA00023285"/>
    </source>
</evidence>
<dbReference type="GO" id="GO:0046583">
    <property type="term" value="F:monoatomic cation efflux transmembrane transporter activity"/>
    <property type="evidence" value="ECO:0007669"/>
    <property type="project" value="TreeGrafter"/>
</dbReference>
<evidence type="ECO:0000256" key="2">
    <source>
        <dbReference type="ARBA" id="ARBA00004651"/>
    </source>
</evidence>
<evidence type="ECO:0000256" key="9">
    <source>
        <dbReference type="ARBA" id="ARBA00023065"/>
    </source>
</evidence>
<keyword evidence="15" id="KW-1185">Reference proteome</keyword>
<evidence type="ECO:0000313" key="15">
    <source>
        <dbReference type="Proteomes" id="UP000004310"/>
    </source>
</evidence>
<feature type="transmembrane region" description="Helical" evidence="13">
    <location>
        <begin position="353"/>
        <end position="374"/>
    </location>
</feature>
<dbReference type="GO" id="GO:0006824">
    <property type="term" value="P:cobalt ion transport"/>
    <property type="evidence" value="ECO:0007669"/>
    <property type="project" value="UniProtKB-KW"/>
</dbReference>
<dbReference type="EMBL" id="AATP01000002">
    <property type="protein sequence ID" value="EAU42163.1"/>
    <property type="molecule type" value="Genomic_DNA"/>
</dbReference>
<feature type="transmembrane region" description="Helical" evidence="13">
    <location>
        <begin position="155"/>
        <end position="174"/>
    </location>
</feature>
<protein>
    <recommendedName>
        <fullName evidence="13">Nickel/cobalt efflux system</fullName>
    </recommendedName>
</protein>
<reference evidence="14 15" key="1">
    <citation type="journal article" date="2010" name="J. Bacteriol.">
        <title>Genome sequence of Fulvimarina pelagi HTCC2506T, a Mn(II)-oxidizing alphaproteobacterium possessing an aerobic anoxygenic photosynthetic gene cluster and Xanthorhodopsin.</title>
        <authorList>
            <person name="Kang I."/>
            <person name="Oh H.M."/>
            <person name="Lim S.I."/>
            <person name="Ferriera S."/>
            <person name="Giovannoni S.J."/>
            <person name="Cho J.C."/>
        </authorList>
    </citation>
    <scope>NUCLEOTIDE SEQUENCE [LARGE SCALE GENOMIC DNA]</scope>
    <source>
        <strain evidence="14 15">HTCC2506</strain>
    </source>
</reference>
<feature type="transmembrane region" description="Helical" evidence="13">
    <location>
        <begin position="77"/>
        <end position="97"/>
    </location>
</feature>
<comment type="caution">
    <text evidence="14">The sequence shown here is derived from an EMBL/GenBank/DDBJ whole genome shotgun (WGS) entry which is preliminary data.</text>
</comment>
<evidence type="ECO:0000256" key="7">
    <source>
        <dbReference type="ARBA" id="ARBA00022692"/>
    </source>
</evidence>
<dbReference type="GO" id="GO:0010045">
    <property type="term" value="P:response to nickel cation"/>
    <property type="evidence" value="ECO:0007669"/>
    <property type="project" value="TreeGrafter"/>
</dbReference>
<keyword evidence="7 13" id="KW-0812">Transmembrane</keyword>
<dbReference type="PANTHER" id="PTHR40659:SF1">
    <property type="entry name" value="NICKEL_COBALT EFFLUX SYSTEM RCNA"/>
    <property type="match status" value="1"/>
</dbReference>
<name>Q0G2L8_9HYPH</name>
<keyword evidence="11 13" id="KW-0472">Membrane</keyword>
<dbReference type="HOGENOM" id="CLU_058605_0_2_5"/>
<feature type="transmembrane region" description="Helical" evidence="13">
    <location>
        <begin position="118"/>
        <end position="143"/>
    </location>
</feature>
<comment type="subcellular location">
    <subcellularLocation>
        <location evidence="2 13">Cell membrane</location>
        <topology evidence="2 13">Multi-pass membrane protein</topology>
    </subcellularLocation>
</comment>
<feature type="transmembrane region" description="Helical" evidence="13">
    <location>
        <begin position="277"/>
        <end position="300"/>
    </location>
</feature>
<evidence type="ECO:0000256" key="5">
    <source>
        <dbReference type="ARBA" id="ARBA00022475"/>
    </source>
</evidence>
<organism evidence="14 15">
    <name type="scientific">Fulvimarina pelagi HTCC2506</name>
    <dbReference type="NCBI Taxonomy" id="314231"/>
    <lineage>
        <taxon>Bacteria</taxon>
        <taxon>Pseudomonadati</taxon>
        <taxon>Pseudomonadota</taxon>
        <taxon>Alphaproteobacteria</taxon>
        <taxon>Hyphomicrobiales</taxon>
        <taxon>Aurantimonadaceae</taxon>
        <taxon>Fulvimarina</taxon>
    </lineage>
</organism>
<evidence type="ECO:0000256" key="13">
    <source>
        <dbReference type="RuleBase" id="RU362101"/>
    </source>
</evidence>
<comment type="function">
    <text evidence="1">Efflux system for nickel and cobalt.</text>
</comment>
<accession>Q0G2L8</accession>
<evidence type="ECO:0000256" key="3">
    <source>
        <dbReference type="ARBA" id="ARBA00022426"/>
    </source>
</evidence>
<feature type="transmembrane region" description="Helical" evidence="13">
    <location>
        <begin position="312"/>
        <end position="332"/>
    </location>
</feature>
<sequence>MSAKQVARVLAGGVLVAMVPVADALAKSSLGIGTADSTAPVGDGLFSGIFTQIAVWQREFFSALRHALVGLKRGDDALFYLVALSLAYGIFHAAGPGHGKAVISAYMLASRAQLRRGILLSFVSSGVQGLTALLVVGGGWYLLRGTGISMTDATNGAEIASYALVLLVGLYLLVKSVGKLMREPIVRGIAQRSVGPVQRLYKRKPETGLSLAFSGAGMADWRSADDARSPGASRFAAAEAFEKETVCAESAEACDCGRAHMPAPEAVSQPLTLRSGLAAVFAIGLRPCTGAIVVLTFALLNELYAGGVLSVFAMSLGTATTVSAIAAITVLGRGGLERFGRRTRFAGMLGRSLEVSGALLLTLVGLGLLGGALAG</sequence>
<evidence type="ECO:0000256" key="6">
    <source>
        <dbReference type="ARBA" id="ARBA00022596"/>
    </source>
</evidence>
<dbReference type="PANTHER" id="PTHR40659">
    <property type="entry name" value="NICKEL/COBALT EFFLUX SYSTEM RCNA"/>
    <property type="match status" value="1"/>
</dbReference>
<evidence type="ECO:0000256" key="8">
    <source>
        <dbReference type="ARBA" id="ARBA00022989"/>
    </source>
</evidence>
<evidence type="ECO:0000256" key="11">
    <source>
        <dbReference type="ARBA" id="ARBA00023136"/>
    </source>
</evidence>
<keyword evidence="5" id="KW-1003">Cell membrane</keyword>
<dbReference type="Proteomes" id="UP000004310">
    <property type="component" value="Unassembled WGS sequence"/>
</dbReference>
<dbReference type="Pfam" id="PF03824">
    <property type="entry name" value="NicO"/>
    <property type="match status" value="2"/>
</dbReference>
<dbReference type="GO" id="GO:0032025">
    <property type="term" value="P:response to cobalt ion"/>
    <property type="evidence" value="ECO:0007669"/>
    <property type="project" value="TreeGrafter"/>
</dbReference>
<proteinExistence type="inferred from homology"/>
<keyword evidence="8 13" id="KW-1133">Transmembrane helix</keyword>
<dbReference type="GO" id="GO:0005886">
    <property type="term" value="C:plasma membrane"/>
    <property type="evidence" value="ECO:0007669"/>
    <property type="project" value="UniProtKB-SubCell"/>
</dbReference>
<dbReference type="RefSeq" id="WP_007068531.1">
    <property type="nucleotide sequence ID" value="NZ_DS022272.1"/>
</dbReference>
<dbReference type="AlphaFoldDB" id="Q0G2L8"/>
<evidence type="ECO:0000256" key="4">
    <source>
        <dbReference type="ARBA" id="ARBA00022448"/>
    </source>
</evidence>
<dbReference type="InterPro" id="IPR011541">
    <property type="entry name" value="Ni/Co_transpt_high_affinity"/>
</dbReference>
<dbReference type="InterPro" id="IPR051224">
    <property type="entry name" value="NiCoT_RcnA"/>
</dbReference>
<dbReference type="eggNOG" id="COG2215">
    <property type="taxonomic scope" value="Bacteria"/>
</dbReference>
<evidence type="ECO:0000256" key="10">
    <source>
        <dbReference type="ARBA" id="ARBA00023112"/>
    </source>
</evidence>
<evidence type="ECO:0000256" key="1">
    <source>
        <dbReference type="ARBA" id="ARBA00002510"/>
    </source>
</evidence>
<keyword evidence="4 13" id="KW-0813">Transport</keyword>
<keyword evidence="3" id="KW-0171">Cobalt transport</keyword>
<keyword evidence="6" id="KW-0533">Nickel</keyword>
<keyword evidence="9" id="KW-0406">Ion transport</keyword>
<evidence type="ECO:0000313" key="14">
    <source>
        <dbReference type="EMBL" id="EAU42163.1"/>
    </source>
</evidence>
<comment type="similarity">
    <text evidence="13">Belongs to the NiCoT transporter (TC 2.A.52) family.</text>
</comment>